<evidence type="ECO:0000313" key="3">
    <source>
        <dbReference type="EMBL" id="GJS64117.1"/>
    </source>
</evidence>
<dbReference type="Pfam" id="PF00078">
    <property type="entry name" value="RVT_1"/>
    <property type="match status" value="1"/>
</dbReference>
<organism evidence="3 4">
    <name type="scientific">Tanacetum coccineum</name>
    <dbReference type="NCBI Taxonomy" id="301880"/>
    <lineage>
        <taxon>Eukaryota</taxon>
        <taxon>Viridiplantae</taxon>
        <taxon>Streptophyta</taxon>
        <taxon>Embryophyta</taxon>
        <taxon>Tracheophyta</taxon>
        <taxon>Spermatophyta</taxon>
        <taxon>Magnoliopsida</taxon>
        <taxon>eudicotyledons</taxon>
        <taxon>Gunneridae</taxon>
        <taxon>Pentapetalae</taxon>
        <taxon>asterids</taxon>
        <taxon>campanulids</taxon>
        <taxon>Asterales</taxon>
        <taxon>Asteraceae</taxon>
        <taxon>Asteroideae</taxon>
        <taxon>Anthemideae</taxon>
        <taxon>Anthemidinae</taxon>
        <taxon>Tanacetum</taxon>
    </lineage>
</organism>
<evidence type="ECO:0000313" key="4">
    <source>
        <dbReference type="Proteomes" id="UP001151760"/>
    </source>
</evidence>
<dbReference type="PANTHER" id="PTHR33116:SF76">
    <property type="entry name" value="DUF4283 DOMAIN-CONTAINING PROTEIN"/>
    <property type="match status" value="1"/>
</dbReference>
<dbReference type="Gene3D" id="3.60.10.10">
    <property type="entry name" value="Endonuclease/exonuclease/phosphatase"/>
    <property type="match status" value="1"/>
</dbReference>
<evidence type="ECO:0000259" key="2">
    <source>
        <dbReference type="Pfam" id="PF00078"/>
    </source>
</evidence>
<keyword evidence="1" id="KW-0175">Coiled coil</keyword>
<dbReference type="GO" id="GO:0003964">
    <property type="term" value="F:RNA-directed DNA polymerase activity"/>
    <property type="evidence" value="ECO:0007669"/>
    <property type="project" value="UniProtKB-KW"/>
</dbReference>
<dbReference type="SUPFAM" id="SSF56672">
    <property type="entry name" value="DNA/RNA polymerases"/>
    <property type="match status" value="1"/>
</dbReference>
<reference evidence="3" key="2">
    <citation type="submission" date="2022-01" db="EMBL/GenBank/DDBJ databases">
        <authorList>
            <person name="Yamashiro T."/>
            <person name="Shiraishi A."/>
            <person name="Satake H."/>
            <person name="Nakayama K."/>
        </authorList>
    </citation>
    <scope>NUCLEOTIDE SEQUENCE</scope>
</reference>
<dbReference type="PANTHER" id="PTHR33116">
    <property type="entry name" value="REVERSE TRANSCRIPTASE ZINC-BINDING DOMAIN-CONTAINING PROTEIN-RELATED-RELATED"/>
    <property type="match status" value="1"/>
</dbReference>
<evidence type="ECO:0000256" key="1">
    <source>
        <dbReference type="SAM" id="Coils"/>
    </source>
</evidence>
<dbReference type="Proteomes" id="UP001151760">
    <property type="component" value="Unassembled WGS sequence"/>
</dbReference>
<gene>
    <name evidence="3" type="ORF">Tco_0678681</name>
</gene>
<name>A0ABQ4XGB4_9ASTR</name>
<dbReference type="EMBL" id="BQNB010009480">
    <property type="protein sequence ID" value="GJS64117.1"/>
    <property type="molecule type" value="Genomic_DNA"/>
</dbReference>
<dbReference type="SUPFAM" id="SSF56219">
    <property type="entry name" value="DNase I-like"/>
    <property type="match status" value="1"/>
</dbReference>
<sequence>MCSKGSRIILGWKLNIVNVAVVSFDAQVMHVCVYFKADKKELFCSFVYAHNRYLQRRDLWNNLATHKNYIRNGPWCILGDFNVSLSADEKSTGPSYIDTGMRDFQDCVEAIEVSDVNSTGLRFTWNQKPKPYRISDHSPAVLKIPMEYTSNPLSGFWMFKVVKRLKMLKKPLRKLLYDLDNLHENVKKFLNELDMVQTALDLDPSNLELWEEEAIYLQAFKDASLLEEKFLIQKAKVEWLKLGDDNTAYFHKVVPLAFIDHYSEFLGHQGVTSHLNSTDLFCNKLTSDVANYMVRDVSDQEIREVMFVMGDNKAPGPDGYTAAYFKEVWQILATDVTKAIKDFFTNGVLLKELNHTILALIPKLMHNYHLDRGTSRCAFKVDIQKAYDTVDWKSLHDVLIDFGFHPRMIGWIMECVTSTSFSLTINGSLRGYFKGKRGLRQGDPMSPYLFTLVMEVLTLMLYRRAPRVIMDTLEEFKEASGLTPSLPKSTAYFCNVLNYIKLNILNLLPFEEGKFPVKYLGVPLVPSCLLYQDCKELMEKVKGRISDWKNKSLSFVGRVQLIRSVLASMHIYWASVFILPTGLMLELEQLMRGFLWVKVHNIVHPFIWFRVGDGSKASAWFDNWCLLGPLVDIISNRDIYGVGYNRLAKVKDIIVNDSWSWPDVWMSKYSDLGTIGVWDHLKRLTGIPNIPSGLDAIVDFLSLMAKIRFTRSVISKLVFAAFCYFIWQERNSRLFMKKKRSQDQIIDVIKSTVRLKLLSCRFKKMKHVQMLSHLWELPISSIHG</sequence>
<reference evidence="3" key="1">
    <citation type="journal article" date="2022" name="Int. J. Mol. Sci.">
        <title>Draft Genome of Tanacetum Coccineum: Genomic Comparison of Closely Related Tanacetum-Family Plants.</title>
        <authorList>
            <person name="Yamashiro T."/>
            <person name="Shiraishi A."/>
            <person name="Nakayama K."/>
            <person name="Satake H."/>
        </authorList>
    </citation>
    <scope>NUCLEOTIDE SEQUENCE</scope>
</reference>
<keyword evidence="3" id="KW-0808">Transferase</keyword>
<dbReference type="InterPro" id="IPR000477">
    <property type="entry name" value="RT_dom"/>
</dbReference>
<keyword evidence="4" id="KW-1185">Reference proteome</keyword>
<protein>
    <submittedName>
        <fullName evidence="3">Reverse transcriptase domain-containing protein</fullName>
    </submittedName>
</protein>
<feature type="coiled-coil region" evidence="1">
    <location>
        <begin position="172"/>
        <end position="199"/>
    </location>
</feature>
<keyword evidence="3" id="KW-0695">RNA-directed DNA polymerase</keyword>
<proteinExistence type="predicted"/>
<dbReference type="InterPro" id="IPR043502">
    <property type="entry name" value="DNA/RNA_pol_sf"/>
</dbReference>
<comment type="caution">
    <text evidence="3">The sequence shown here is derived from an EMBL/GenBank/DDBJ whole genome shotgun (WGS) entry which is preliminary data.</text>
</comment>
<dbReference type="InterPro" id="IPR036691">
    <property type="entry name" value="Endo/exonu/phosph_ase_sf"/>
</dbReference>
<feature type="domain" description="Reverse transcriptase" evidence="2">
    <location>
        <begin position="357"/>
        <end position="463"/>
    </location>
</feature>
<keyword evidence="3" id="KW-0548">Nucleotidyltransferase</keyword>
<accession>A0ABQ4XGB4</accession>